<evidence type="ECO:0000313" key="5">
    <source>
        <dbReference type="Proteomes" id="UP001500305"/>
    </source>
</evidence>
<evidence type="ECO:0000259" key="3">
    <source>
        <dbReference type="Pfam" id="PF00144"/>
    </source>
</evidence>
<feature type="chain" id="PRO_5047479548" description="Beta-lactamase-related domain-containing protein" evidence="2">
    <location>
        <begin position="32"/>
        <end position="504"/>
    </location>
</feature>
<dbReference type="PANTHER" id="PTHR46825:SF7">
    <property type="entry name" value="D-ALANYL-D-ALANINE CARBOXYPEPTIDASE"/>
    <property type="match status" value="1"/>
</dbReference>
<dbReference type="Proteomes" id="UP001500305">
    <property type="component" value="Unassembled WGS sequence"/>
</dbReference>
<dbReference type="InterPro" id="IPR001466">
    <property type="entry name" value="Beta-lactam-related"/>
</dbReference>
<feature type="compositionally biased region" description="Polar residues" evidence="1">
    <location>
        <begin position="46"/>
        <end position="73"/>
    </location>
</feature>
<evidence type="ECO:0000256" key="1">
    <source>
        <dbReference type="SAM" id="MobiDB-lite"/>
    </source>
</evidence>
<feature type="domain" description="Beta-lactamase-related" evidence="3">
    <location>
        <begin position="81"/>
        <end position="392"/>
    </location>
</feature>
<protein>
    <recommendedName>
        <fullName evidence="3">Beta-lactamase-related domain-containing protein</fullName>
    </recommendedName>
</protein>
<comment type="caution">
    <text evidence="4">The sequence shown here is derived from an EMBL/GenBank/DDBJ whole genome shotgun (WGS) entry which is preliminary data.</text>
</comment>
<evidence type="ECO:0000256" key="2">
    <source>
        <dbReference type="SAM" id="SignalP"/>
    </source>
</evidence>
<gene>
    <name evidence="4" type="ORF">GCM10010430_03640</name>
</gene>
<dbReference type="Pfam" id="PF00144">
    <property type="entry name" value="Beta-lactamase"/>
    <property type="match status" value="1"/>
</dbReference>
<feature type="compositionally biased region" description="Low complexity" evidence="1">
    <location>
        <begin position="466"/>
        <end position="491"/>
    </location>
</feature>
<feature type="compositionally biased region" description="Low complexity" evidence="1">
    <location>
        <begin position="422"/>
        <end position="451"/>
    </location>
</feature>
<sequence length="504" mass="51150">MADPSQQRCVNGSRRRICLAGLVVAALLAGAGCSPVDPEAVAPDTGTPNVGSASASAPDTGSASTSGSPPVQLSPAVTAQLDAAVGQVMQKANVPGVIVGLSIPGNGTYTKAFGVADRSSNTPMTTDLNMRIGSVTKTFTVTALLRLVDAGKVGLDDPVGKYVSGVPGGDRISLRQLADMRSGLYPYSSDQDFVNALIGNPARSFTPQELLAYSFRHPVAFEPGSQYQYSNTNTILLGMVVEKAAGQPLQDYLQQQVFVPAGLQRTVFPTDASFPDPHAHGYTNQTPAGSSADATDWNPSWAWAAGAVISNLTDMQHWAALLATGSLLNPGTQTQRLQTLPTGYPNTGYGLGLFTDNGWVGHNGSIPGYQSLVLYLPSARASLVVLSNTDANYQGSENSTLFGEEITRIVTPGNVYSLPAMPTVTTSPSASGASAPPSASQSSSGSPTGSPSGPPTGSPSGPPSGPAGTSASSSAVPPSAVPSGVPSVTSPFASVTGLPGAGAS</sequence>
<dbReference type="PANTHER" id="PTHR46825">
    <property type="entry name" value="D-ALANYL-D-ALANINE-CARBOXYPEPTIDASE/ENDOPEPTIDASE AMPH"/>
    <property type="match status" value="1"/>
</dbReference>
<feature type="compositionally biased region" description="Pro residues" evidence="1">
    <location>
        <begin position="452"/>
        <end position="465"/>
    </location>
</feature>
<dbReference type="InterPro" id="IPR012338">
    <property type="entry name" value="Beta-lactam/transpept-like"/>
</dbReference>
<feature type="signal peptide" evidence="2">
    <location>
        <begin position="1"/>
        <end position="31"/>
    </location>
</feature>
<reference evidence="4 5" key="1">
    <citation type="journal article" date="2019" name="Int. J. Syst. Evol. Microbiol.">
        <title>The Global Catalogue of Microorganisms (GCM) 10K type strain sequencing project: providing services to taxonomists for standard genome sequencing and annotation.</title>
        <authorList>
            <consortium name="The Broad Institute Genomics Platform"/>
            <consortium name="The Broad Institute Genome Sequencing Center for Infectious Disease"/>
            <person name="Wu L."/>
            <person name="Ma J."/>
        </authorList>
    </citation>
    <scope>NUCLEOTIDE SEQUENCE [LARGE SCALE GENOMIC DNA]</scope>
    <source>
        <strain evidence="4 5">JCM 7356</strain>
    </source>
</reference>
<organism evidence="4 5">
    <name type="scientific">Kitasatospora cystarginea</name>
    <dbReference type="NCBI Taxonomy" id="58350"/>
    <lineage>
        <taxon>Bacteria</taxon>
        <taxon>Bacillati</taxon>
        <taxon>Actinomycetota</taxon>
        <taxon>Actinomycetes</taxon>
        <taxon>Kitasatosporales</taxon>
        <taxon>Streptomycetaceae</taxon>
        <taxon>Kitasatospora</taxon>
    </lineage>
</organism>
<feature type="region of interest" description="Disordered" evidence="1">
    <location>
        <begin position="274"/>
        <end position="294"/>
    </location>
</feature>
<keyword evidence="5" id="KW-1185">Reference proteome</keyword>
<feature type="region of interest" description="Disordered" evidence="1">
    <location>
        <begin position="421"/>
        <end position="504"/>
    </location>
</feature>
<feature type="region of interest" description="Disordered" evidence="1">
    <location>
        <begin position="43"/>
        <end position="73"/>
    </location>
</feature>
<accession>A0ABN3DCI8</accession>
<dbReference type="SUPFAM" id="SSF56601">
    <property type="entry name" value="beta-lactamase/transpeptidase-like"/>
    <property type="match status" value="1"/>
</dbReference>
<dbReference type="InterPro" id="IPR050491">
    <property type="entry name" value="AmpC-like"/>
</dbReference>
<proteinExistence type="predicted"/>
<feature type="compositionally biased region" description="Polar residues" evidence="1">
    <location>
        <begin position="282"/>
        <end position="293"/>
    </location>
</feature>
<evidence type="ECO:0000313" key="4">
    <source>
        <dbReference type="EMBL" id="GAA2227447.1"/>
    </source>
</evidence>
<name>A0ABN3DCI8_9ACTN</name>
<dbReference type="EMBL" id="BAAATR010000001">
    <property type="protein sequence ID" value="GAA2227447.1"/>
    <property type="molecule type" value="Genomic_DNA"/>
</dbReference>
<dbReference type="Gene3D" id="3.40.710.10">
    <property type="entry name" value="DD-peptidase/beta-lactamase superfamily"/>
    <property type="match status" value="1"/>
</dbReference>
<keyword evidence="2" id="KW-0732">Signal</keyword>